<reference evidence="1 2" key="1">
    <citation type="journal article" date="2023" name="bioRxiv">
        <title>Genome report: Whole genome sequence and annotation of Penstemon davidsonii.</title>
        <authorList>
            <person name="Ostevik K.L."/>
            <person name="Alabady M."/>
            <person name="Zhang M."/>
            <person name="Rausher M.D."/>
        </authorList>
    </citation>
    <scope>NUCLEOTIDE SEQUENCE [LARGE SCALE GENOMIC DNA]</scope>
    <source>
        <strain evidence="1">DNT005</strain>
        <tissue evidence="1">Whole leaf</tissue>
    </source>
</reference>
<gene>
    <name evidence="1" type="ORF">RD792_008435</name>
</gene>
<keyword evidence="2" id="KW-1185">Reference proteome</keyword>
<accession>A0ABR0DAG5</accession>
<evidence type="ECO:0000313" key="1">
    <source>
        <dbReference type="EMBL" id="KAK4485788.1"/>
    </source>
</evidence>
<comment type="caution">
    <text evidence="1">The sequence shown here is derived from an EMBL/GenBank/DDBJ whole genome shotgun (WGS) entry which is preliminary data.</text>
</comment>
<sequence>MTFVQPECPMTQPPHVGLYRPLGGNPQSSYYPSSSTMYEYMPPPPYAPPPRVHPQQSTILININPNPSLKQMMILKMFLMIYLICDHFEFRFML</sequence>
<protein>
    <submittedName>
        <fullName evidence="1">Uncharacterized protein</fullName>
    </submittedName>
</protein>
<dbReference type="EMBL" id="JAYDYQ010002533">
    <property type="protein sequence ID" value="KAK4485788.1"/>
    <property type="molecule type" value="Genomic_DNA"/>
</dbReference>
<name>A0ABR0DAG5_9LAMI</name>
<evidence type="ECO:0000313" key="2">
    <source>
        <dbReference type="Proteomes" id="UP001291926"/>
    </source>
</evidence>
<organism evidence="1 2">
    <name type="scientific">Penstemon davidsonii</name>
    <dbReference type="NCBI Taxonomy" id="160366"/>
    <lineage>
        <taxon>Eukaryota</taxon>
        <taxon>Viridiplantae</taxon>
        <taxon>Streptophyta</taxon>
        <taxon>Embryophyta</taxon>
        <taxon>Tracheophyta</taxon>
        <taxon>Spermatophyta</taxon>
        <taxon>Magnoliopsida</taxon>
        <taxon>eudicotyledons</taxon>
        <taxon>Gunneridae</taxon>
        <taxon>Pentapetalae</taxon>
        <taxon>asterids</taxon>
        <taxon>lamiids</taxon>
        <taxon>Lamiales</taxon>
        <taxon>Plantaginaceae</taxon>
        <taxon>Cheloneae</taxon>
        <taxon>Penstemon</taxon>
    </lineage>
</organism>
<proteinExistence type="predicted"/>
<dbReference type="Proteomes" id="UP001291926">
    <property type="component" value="Unassembled WGS sequence"/>
</dbReference>